<name>A0A2W1BGZ2_HELAM</name>
<feature type="non-terminal residue" evidence="1">
    <location>
        <position position="1"/>
    </location>
</feature>
<dbReference type="Proteomes" id="UP000249218">
    <property type="component" value="Unassembled WGS sequence"/>
</dbReference>
<dbReference type="InterPro" id="IPR004119">
    <property type="entry name" value="EcKL"/>
</dbReference>
<sequence>DGKVDIKVLDLQTLQAGSPLVDLLYFIFTGSDKQFRAKYFDRLVEHYYSQLSASMRRLHLNPDEIYSKEDFDAEMKEKLPFGLSVAVFGLPMMTINPEDAPKVDENLSFEDFGVEKTNDLYIERINGAVDDFVRWGVLK</sequence>
<dbReference type="OrthoDB" id="191037at2759"/>
<evidence type="ECO:0000313" key="1">
    <source>
        <dbReference type="EMBL" id="PZC74088.1"/>
    </source>
</evidence>
<keyword evidence="2" id="KW-1185">Reference proteome</keyword>
<accession>A0A2W1BGZ2</accession>
<dbReference type="EMBL" id="KZ150068">
    <property type="protein sequence ID" value="PZC74088.1"/>
    <property type="molecule type" value="Genomic_DNA"/>
</dbReference>
<gene>
    <name evidence="1" type="primary">HaOG208339</name>
    <name evidence="1" type="ORF">B5X24_HaOG208339</name>
</gene>
<dbReference type="SUPFAM" id="SSF56112">
    <property type="entry name" value="Protein kinase-like (PK-like)"/>
    <property type="match status" value="1"/>
</dbReference>
<organism evidence="1 2">
    <name type="scientific">Helicoverpa armigera</name>
    <name type="common">Cotton bollworm</name>
    <name type="synonym">Heliothis armigera</name>
    <dbReference type="NCBI Taxonomy" id="29058"/>
    <lineage>
        <taxon>Eukaryota</taxon>
        <taxon>Metazoa</taxon>
        <taxon>Ecdysozoa</taxon>
        <taxon>Arthropoda</taxon>
        <taxon>Hexapoda</taxon>
        <taxon>Insecta</taxon>
        <taxon>Pterygota</taxon>
        <taxon>Neoptera</taxon>
        <taxon>Endopterygota</taxon>
        <taxon>Lepidoptera</taxon>
        <taxon>Glossata</taxon>
        <taxon>Ditrysia</taxon>
        <taxon>Noctuoidea</taxon>
        <taxon>Noctuidae</taxon>
        <taxon>Heliothinae</taxon>
        <taxon>Helicoverpa</taxon>
    </lineage>
</organism>
<protein>
    <recommendedName>
        <fullName evidence="3">Ecdysteroid 22-kinase</fullName>
    </recommendedName>
</protein>
<evidence type="ECO:0000313" key="2">
    <source>
        <dbReference type="Proteomes" id="UP000249218"/>
    </source>
</evidence>
<reference evidence="1 2" key="1">
    <citation type="journal article" date="2017" name="BMC Biol.">
        <title>Genomic innovations, transcriptional plasticity and gene loss underlying the evolution and divergence of two highly polyphagous and invasive Helicoverpa pest species.</title>
        <authorList>
            <person name="Pearce S.L."/>
            <person name="Clarke D.F."/>
            <person name="East P.D."/>
            <person name="Elfekih S."/>
            <person name="Gordon K.H."/>
            <person name="Jermiin L.S."/>
            <person name="McGaughran A."/>
            <person name="Oakeshott J.G."/>
            <person name="Papanikolaou A."/>
            <person name="Perera O.P."/>
            <person name="Rane R.V."/>
            <person name="Richards S."/>
            <person name="Tay W.T."/>
            <person name="Walsh T.K."/>
            <person name="Anderson A."/>
            <person name="Anderson C.J."/>
            <person name="Asgari S."/>
            <person name="Board P.G."/>
            <person name="Bretschneider A."/>
            <person name="Campbell P.M."/>
            <person name="Chertemps T."/>
            <person name="Christeller J.T."/>
            <person name="Coppin C.W."/>
            <person name="Downes S.J."/>
            <person name="Duan G."/>
            <person name="Farnsworth C.A."/>
            <person name="Good R.T."/>
            <person name="Han L.B."/>
            <person name="Han Y.C."/>
            <person name="Hatje K."/>
            <person name="Horne I."/>
            <person name="Huang Y.P."/>
            <person name="Hughes D.S."/>
            <person name="Jacquin-Joly E."/>
            <person name="James W."/>
            <person name="Jhangiani S."/>
            <person name="Kollmar M."/>
            <person name="Kuwar S.S."/>
            <person name="Li S."/>
            <person name="Liu N.Y."/>
            <person name="Maibeche M.T."/>
            <person name="Miller J.R."/>
            <person name="Montagne N."/>
            <person name="Perry T."/>
            <person name="Qu J."/>
            <person name="Song S.V."/>
            <person name="Sutton G.G."/>
            <person name="Vogel H."/>
            <person name="Walenz B.P."/>
            <person name="Xu W."/>
            <person name="Zhang H.J."/>
            <person name="Zou Z."/>
            <person name="Batterham P."/>
            <person name="Edwards O.R."/>
            <person name="Feyereisen R."/>
            <person name="Gibbs R.A."/>
            <person name="Heckel D.G."/>
            <person name="McGrath A."/>
            <person name="Robin C."/>
            <person name="Scherer S.E."/>
            <person name="Worley K.C."/>
            <person name="Wu Y.D."/>
        </authorList>
    </citation>
    <scope>NUCLEOTIDE SEQUENCE [LARGE SCALE GENOMIC DNA]</scope>
    <source>
        <strain evidence="1">Harm_GR_Male_#8</strain>
        <tissue evidence="1">Whole organism</tissue>
    </source>
</reference>
<dbReference type="PANTHER" id="PTHR11012:SF30">
    <property type="entry name" value="PROTEIN KINASE-LIKE DOMAIN-CONTAINING"/>
    <property type="match status" value="1"/>
</dbReference>
<dbReference type="InterPro" id="IPR011009">
    <property type="entry name" value="Kinase-like_dom_sf"/>
</dbReference>
<dbReference type="PANTHER" id="PTHR11012">
    <property type="entry name" value="PROTEIN KINASE-LIKE DOMAIN-CONTAINING"/>
    <property type="match status" value="1"/>
</dbReference>
<dbReference type="Pfam" id="PF02958">
    <property type="entry name" value="EcKL"/>
    <property type="match status" value="1"/>
</dbReference>
<proteinExistence type="predicted"/>
<evidence type="ECO:0008006" key="3">
    <source>
        <dbReference type="Google" id="ProtNLM"/>
    </source>
</evidence>
<dbReference type="AlphaFoldDB" id="A0A2W1BGZ2"/>